<reference evidence="1" key="2">
    <citation type="journal article" date="2021" name="Microbiome">
        <title>Successional dynamics and alternative stable states in a saline activated sludge microbial community over 9 years.</title>
        <authorList>
            <person name="Wang Y."/>
            <person name="Ye J."/>
            <person name="Ju F."/>
            <person name="Liu L."/>
            <person name="Boyd J.A."/>
            <person name="Deng Y."/>
            <person name="Parks D.H."/>
            <person name="Jiang X."/>
            <person name="Yin X."/>
            <person name="Woodcroft B.J."/>
            <person name="Tyson G.W."/>
            <person name="Hugenholtz P."/>
            <person name="Polz M.F."/>
            <person name="Zhang T."/>
        </authorList>
    </citation>
    <scope>NUCLEOTIDE SEQUENCE</scope>
    <source>
        <strain evidence="1">HKST-UBA15</strain>
    </source>
</reference>
<sequence length="92" mass="10960">MKQDKRFKTTPKDKALHRIKIIQGHLKAVEKMLQDDQYCVDIVHQSRAVQKALKNLDLLLIENHLKTCVVNQIHNHEEKRTTEELLKLFEYK</sequence>
<accession>A0A955I8M6</accession>
<dbReference type="Gene3D" id="1.20.58.1000">
    <property type="entry name" value="Metal-sensitive repressor, helix protomer"/>
    <property type="match status" value="1"/>
</dbReference>
<name>A0A955I8M6_9BACT</name>
<dbReference type="Proteomes" id="UP000745577">
    <property type="component" value="Unassembled WGS sequence"/>
</dbReference>
<dbReference type="PANTHER" id="PTHR33677">
    <property type="entry name" value="TRANSCRIPTIONAL REPRESSOR FRMR-RELATED"/>
    <property type="match status" value="1"/>
</dbReference>
<protein>
    <submittedName>
        <fullName evidence="1">Metal-sensing transcriptional repressor</fullName>
    </submittedName>
</protein>
<comment type="caution">
    <text evidence="1">The sequence shown here is derived from an EMBL/GenBank/DDBJ whole genome shotgun (WGS) entry which is preliminary data.</text>
</comment>
<evidence type="ECO:0000313" key="2">
    <source>
        <dbReference type="Proteomes" id="UP000745577"/>
    </source>
</evidence>
<evidence type="ECO:0000313" key="1">
    <source>
        <dbReference type="EMBL" id="MCA9379821.1"/>
    </source>
</evidence>
<dbReference type="GO" id="GO:0003677">
    <property type="term" value="F:DNA binding"/>
    <property type="evidence" value="ECO:0007669"/>
    <property type="project" value="InterPro"/>
</dbReference>
<dbReference type="GO" id="GO:0046872">
    <property type="term" value="F:metal ion binding"/>
    <property type="evidence" value="ECO:0007669"/>
    <property type="project" value="InterPro"/>
</dbReference>
<dbReference type="InterPro" id="IPR003735">
    <property type="entry name" value="Metal_Tscrpt_repr"/>
</dbReference>
<dbReference type="Pfam" id="PF02583">
    <property type="entry name" value="Trns_repr_metal"/>
    <property type="match status" value="1"/>
</dbReference>
<reference evidence="1" key="1">
    <citation type="submission" date="2020-04" db="EMBL/GenBank/DDBJ databases">
        <authorList>
            <person name="Zhang T."/>
        </authorList>
    </citation>
    <scope>NUCLEOTIDE SEQUENCE</scope>
    <source>
        <strain evidence="1">HKST-UBA15</strain>
    </source>
</reference>
<organism evidence="1 2">
    <name type="scientific">Candidatus Dojkabacteria bacterium</name>
    <dbReference type="NCBI Taxonomy" id="2099670"/>
    <lineage>
        <taxon>Bacteria</taxon>
        <taxon>Candidatus Dojkabacteria</taxon>
    </lineage>
</organism>
<proteinExistence type="predicted"/>
<dbReference type="InterPro" id="IPR038390">
    <property type="entry name" value="Metal_Tscrpt_repr_sf"/>
</dbReference>
<dbReference type="EMBL" id="JAGQLL010000014">
    <property type="protein sequence ID" value="MCA9379821.1"/>
    <property type="molecule type" value="Genomic_DNA"/>
</dbReference>
<dbReference type="AlphaFoldDB" id="A0A955I8M6"/>
<dbReference type="PANTHER" id="PTHR33677:SF3">
    <property type="entry name" value="COPPER-SENSING TRANSCRIPTIONAL REPRESSOR RICR"/>
    <property type="match status" value="1"/>
</dbReference>
<dbReference type="GO" id="GO:0045892">
    <property type="term" value="P:negative regulation of DNA-templated transcription"/>
    <property type="evidence" value="ECO:0007669"/>
    <property type="project" value="UniProtKB-ARBA"/>
</dbReference>
<gene>
    <name evidence="1" type="ORF">KC675_01435</name>
</gene>